<gene>
    <name evidence="3" type="primary">PRP31</name>
    <name evidence="3" type="ORF">F1559_004590</name>
</gene>
<dbReference type="InterPro" id="IPR027105">
    <property type="entry name" value="Prp31"/>
</dbReference>
<feature type="region of interest" description="Disordered" evidence="1">
    <location>
        <begin position="294"/>
        <end position="344"/>
    </location>
</feature>
<dbReference type="Proteomes" id="UP000530660">
    <property type="component" value="Unassembled WGS sequence"/>
</dbReference>
<evidence type="ECO:0000313" key="3">
    <source>
        <dbReference type="EMBL" id="KAF6003415.1"/>
    </source>
</evidence>
<dbReference type="InterPro" id="IPR042239">
    <property type="entry name" value="Nop_C"/>
</dbReference>
<evidence type="ECO:0000256" key="1">
    <source>
        <dbReference type="SAM" id="MobiDB-lite"/>
    </source>
</evidence>
<dbReference type="GO" id="GO:0000244">
    <property type="term" value="P:spliceosomal tri-snRNP complex assembly"/>
    <property type="evidence" value="ECO:0007669"/>
    <property type="project" value="InterPro"/>
</dbReference>
<feature type="compositionally biased region" description="Basic residues" evidence="1">
    <location>
        <begin position="297"/>
        <end position="316"/>
    </location>
</feature>
<name>A0A7J7IJY2_9RHOD</name>
<feature type="compositionally biased region" description="Acidic residues" evidence="1">
    <location>
        <begin position="330"/>
        <end position="344"/>
    </location>
</feature>
<accession>A0A7J7IJY2</accession>
<evidence type="ECO:0000313" key="4">
    <source>
        <dbReference type="Proteomes" id="UP000530660"/>
    </source>
</evidence>
<proteinExistence type="predicted"/>
<dbReference type="GO" id="GO:0046540">
    <property type="term" value="C:U4/U6 x U5 tri-snRNP complex"/>
    <property type="evidence" value="ECO:0007669"/>
    <property type="project" value="InterPro"/>
</dbReference>
<organism evidence="3 4">
    <name type="scientific">Cyanidiococcus yangmingshanensis</name>
    <dbReference type="NCBI Taxonomy" id="2690220"/>
    <lineage>
        <taxon>Eukaryota</taxon>
        <taxon>Rhodophyta</taxon>
        <taxon>Bangiophyceae</taxon>
        <taxon>Cyanidiales</taxon>
        <taxon>Cyanidiaceae</taxon>
        <taxon>Cyanidiococcus</taxon>
    </lineage>
</organism>
<dbReference type="OrthoDB" id="4771285at2759"/>
<dbReference type="Pfam" id="PF01798">
    <property type="entry name" value="Nop"/>
    <property type="match status" value="1"/>
</dbReference>
<dbReference type="InterPro" id="IPR002687">
    <property type="entry name" value="Nop_dom"/>
</dbReference>
<dbReference type="GO" id="GO:0071011">
    <property type="term" value="C:precatalytic spliceosome"/>
    <property type="evidence" value="ECO:0007669"/>
    <property type="project" value="TreeGrafter"/>
</dbReference>
<dbReference type="GO" id="GO:0005687">
    <property type="term" value="C:U4 snRNP"/>
    <property type="evidence" value="ECO:0007669"/>
    <property type="project" value="TreeGrafter"/>
</dbReference>
<keyword evidence="4" id="KW-1185">Reference proteome</keyword>
<protein>
    <submittedName>
        <fullName evidence="3">U4/U6-U5 snRNP complex subunit prp31</fullName>
    </submittedName>
</protein>
<dbReference type="InterPro" id="IPR036070">
    <property type="entry name" value="Nop_dom_sf"/>
</dbReference>
<reference evidence="3 4" key="1">
    <citation type="journal article" date="2020" name="J. Phycol.">
        <title>Comparative genome analysis reveals Cyanidiococcus gen. nov., a new extremophilic red algal genus sister to Cyanidioschyzon (Cyanidioschyzonaceae, Rhodophyta).</title>
        <authorList>
            <person name="Liu S.-L."/>
            <person name="Chiang Y.-R."/>
            <person name="Yoon H.S."/>
            <person name="Fu H.-Y."/>
        </authorList>
    </citation>
    <scope>NUCLEOTIDE SEQUENCE [LARGE SCALE GENOMIC DNA]</scope>
    <source>
        <strain evidence="3 4">THAL066</strain>
    </source>
</reference>
<dbReference type="EMBL" id="VWRR01000007">
    <property type="protein sequence ID" value="KAF6003415.1"/>
    <property type="molecule type" value="Genomic_DNA"/>
</dbReference>
<dbReference type="PROSITE" id="PS51358">
    <property type="entry name" value="NOP"/>
    <property type="match status" value="1"/>
</dbReference>
<dbReference type="Gene3D" id="1.10.246.90">
    <property type="entry name" value="Nop domain"/>
    <property type="match status" value="1"/>
</dbReference>
<feature type="domain" description="Nop" evidence="2">
    <location>
        <begin position="136"/>
        <end position="267"/>
    </location>
</feature>
<dbReference type="AlphaFoldDB" id="A0A7J7IJY2"/>
<comment type="caution">
    <text evidence="3">The sequence shown here is derived from an EMBL/GenBank/DDBJ whole genome shotgun (WGS) entry which is preliminary data.</text>
</comment>
<sequence length="344" mass="38857">MEFGALHREAHETHERFELEAAAIRSAHEALLAIYGRVLDRYEERLPGISTLTTDPQCGLEVIESLGNRAPPLSIMAIDTSSWPPEITMGLAVLIRRLGRPLSDWEAVEQLIQEGKKLAKLEKQRMSSLCDRVDSVAPNLCALTGKNFAARVLGWCGGLLALVKLPADQLRLVGARDISVLYGPRRLRGLLFECPLLRDMLTEMERAGIKCAGTDLRLIRRMARQLGNRIAFVARVDCFERKEHRNDVLAGTRARNELLSLWRKEVRSSKWDDSVDETTGHPLFGHARALPIPRPWERRRGRGGGKRTQRKRRARLAAKTGVMANHTPMDDEIEFYSEPSEDEE</sequence>
<dbReference type="PANTHER" id="PTHR13904">
    <property type="entry name" value="PRE-MRNA SPLICING FACTOR PRP31"/>
    <property type="match status" value="1"/>
</dbReference>
<dbReference type="SUPFAM" id="SSF89124">
    <property type="entry name" value="Nop domain"/>
    <property type="match status" value="1"/>
</dbReference>
<dbReference type="PANTHER" id="PTHR13904:SF0">
    <property type="entry name" value="U4_U6 SMALL NUCLEAR RIBONUCLEOPROTEIN PRP31"/>
    <property type="match status" value="1"/>
</dbReference>
<evidence type="ECO:0000259" key="2">
    <source>
        <dbReference type="PROSITE" id="PS51358"/>
    </source>
</evidence>